<evidence type="ECO:0000313" key="2">
    <source>
        <dbReference type="Proteomes" id="UP000187012"/>
    </source>
</evidence>
<proteinExistence type="predicted"/>
<keyword evidence="2" id="KW-1185">Reference proteome</keyword>
<gene>
    <name evidence="1" type="ORF">BN2475_150085</name>
</gene>
<dbReference type="EMBL" id="CYGX02000015">
    <property type="protein sequence ID" value="SIT38420.1"/>
    <property type="molecule type" value="Genomic_DNA"/>
</dbReference>
<name>A0A1N7RTI4_9BURK</name>
<accession>A0A1N7RTI4</accession>
<sequence length="59" mass="6318">MQLSAWTTFNEAEDCNHVVVIAAQIGSVAQDAGWNSYGAFSLARSTCHSSASLYQLVPL</sequence>
<reference evidence="1 2" key="1">
    <citation type="submission" date="2016-12" db="EMBL/GenBank/DDBJ databases">
        <authorList>
            <person name="Song W.-J."/>
            <person name="Kurnit D.M."/>
        </authorList>
    </citation>
    <scope>NUCLEOTIDE SEQUENCE [LARGE SCALE GENOMIC DNA]</scope>
    <source>
        <strain evidence="1 2">STM7296</strain>
    </source>
</reference>
<evidence type="ECO:0000313" key="1">
    <source>
        <dbReference type="EMBL" id="SIT38420.1"/>
    </source>
</evidence>
<dbReference type="Proteomes" id="UP000187012">
    <property type="component" value="Unassembled WGS sequence"/>
</dbReference>
<dbReference type="AlphaFoldDB" id="A0A1N7RTI4"/>
<dbReference type="RefSeq" id="WP_094779019.1">
    <property type="nucleotide sequence ID" value="NZ_CYGX02000015.1"/>
</dbReference>
<organism evidence="1 2">
    <name type="scientific">Paraburkholderia ribeironis</name>
    <dbReference type="NCBI Taxonomy" id="1247936"/>
    <lineage>
        <taxon>Bacteria</taxon>
        <taxon>Pseudomonadati</taxon>
        <taxon>Pseudomonadota</taxon>
        <taxon>Betaproteobacteria</taxon>
        <taxon>Burkholderiales</taxon>
        <taxon>Burkholderiaceae</taxon>
        <taxon>Paraburkholderia</taxon>
    </lineage>
</organism>
<protein>
    <submittedName>
        <fullName evidence="1">Uncharacterized protein</fullName>
    </submittedName>
</protein>